<feature type="transmembrane region" description="Helical" evidence="1">
    <location>
        <begin position="220"/>
        <end position="247"/>
    </location>
</feature>
<evidence type="ECO:0000313" key="2">
    <source>
        <dbReference type="EMBL" id="KAF4630186.1"/>
    </source>
</evidence>
<feature type="transmembrane region" description="Helical" evidence="1">
    <location>
        <begin position="187"/>
        <end position="208"/>
    </location>
</feature>
<dbReference type="EMBL" id="JAAMPI010000578">
    <property type="protein sequence ID" value="KAF4630186.1"/>
    <property type="molecule type" value="Genomic_DNA"/>
</dbReference>
<keyword evidence="1" id="KW-0472">Membrane</keyword>
<keyword evidence="1" id="KW-1133">Transmembrane helix</keyword>
<sequence length="482" mass="54422">MKVTIADIFPPHKPMSYPEQDYLFGLRGLLTIEAFLWVFLQTFVPAAVKDSNNPDGPTYQVILRKTLSVLLWNENQLYSFIILLSARCICLPFLKTCSRTTIASALLRRALRLALPVAVSLAITMGIFAGTGLVYIDDFKTNTGNMSFSTPYQLPNAVAYFNSVFNLFWATQNFANNAGSLAFSSQTLWIITVLYAQSYTVYITMIIIPYTRATWRLRGFIGFIIAAWWVQSWAWYSITGLLLADIVTNMDFKTKSQRGIKVFQSIRCPSWILYGTIMAAGLLMQYIYVAYKPKLENEELTIHTALYYSGGLNENYDIHQPQARDDNYLFILGFLLLLETSSTLQTIFKNPLFMYLGSRSISWYLVQSTIIYTAGVKLYTYLTLSKDKSDVTATTACLFVCLPATIIGGEIFYRLVDQPMARRLYKSTNSYFPVSVNATFRRPDEIGLVESTNVVNGAYVSDGNDGDEHENVMTRGLKGHGC</sequence>
<dbReference type="OrthoDB" id="3363151at2759"/>
<accession>A0A8H4RK00</accession>
<dbReference type="Proteomes" id="UP000566819">
    <property type="component" value="Unassembled WGS sequence"/>
</dbReference>
<feature type="transmembrane region" description="Helical" evidence="1">
    <location>
        <begin position="156"/>
        <end position="175"/>
    </location>
</feature>
<name>A0A8H4RK00_9HELO</name>
<feature type="transmembrane region" description="Helical" evidence="1">
    <location>
        <begin position="360"/>
        <end position="379"/>
    </location>
</feature>
<comment type="caution">
    <text evidence="2">The sequence shown here is derived from an EMBL/GenBank/DDBJ whole genome shotgun (WGS) entry which is preliminary data.</text>
</comment>
<feature type="transmembrane region" description="Helical" evidence="1">
    <location>
        <begin position="115"/>
        <end position="136"/>
    </location>
</feature>
<organism evidence="2 3">
    <name type="scientific">Cudoniella acicularis</name>
    <dbReference type="NCBI Taxonomy" id="354080"/>
    <lineage>
        <taxon>Eukaryota</taxon>
        <taxon>Fungi</taxon>
        <taxon>Dikarya</taxon>
        <taxon>Ascomycota</taxon>
        <taxon>Pezizomycotina</taxon>
        <taxon>Leotiomycetes</taxon>
        <taxon>Helotiales</taxon>
        <taxon>Tricladiaceae</taxon>
        <taxon>Cudoniella</taxon>
    </lineage>
</organism>
<dbReference type="AlphaFoldDB" id="A0A8H4RK00"/>
<reference evidence="2 3" key="1">
    <citation type="submission" date="2020-03" db="EMBL/GenBank/DDBJ databases">
        <title>Draft Genome Sequence of Cudoniella acicularis.</title>
        <authorList>
            <person name="Buettner E."/>
            <person name="Kellner H."/>
        </authorList>
    </citation>
    <scope>NUCLEOTIDE SEQUENCE [LARGE SCALE GENOMIC DNA]</scope>
    <source>
        <strain evidence="2 3">DSM 108380</strain>
    </source>
</reference>
<evidence type="ECO:0000256" key="1">
    <source>
        <dbReference type="SAM" id="Phobius"/>
    </source>
</evidence>
<proteinExistence type="predicted"/>
<evidence type="ECO:0000313" key="3">
    <source>
        <dbReference type="Proteomes" id="UP000566819"/>
    </source>
</evidence>
<feature type="transmembrane region" description="Helical" evidence="1">
    <location>
        <begin position="77"/>
        <end position="94"/>
    </location>
</feature>
<keyword evidence="3" id="KW-1185">Reference proteome</keyword>
<feature type="transmembrane region" description="Helical" evidence="1">
    <location>
        <begin position="328"/>
        <end position="348"/>
    </location>
</feature>
<gene>
    <name evidence="2" type="ORF">G7Y89_g7957</name>
</gene>
<feature type="transmembrane region" description="Helical" evidence="1">
    <location>
        <begin position="268"/>
        <end position="288"/>
    </location>
</feature>
<keyword evidence="1" id="KW-0812">Transmembrane</keyword>
<feature type="transmembrane region" description="Helical" evidence="1">
    <location>
        <begin position="21"/>
        <end position="40"/>
    </location>
</feature>
<protein>
    <submittedName>
        <fullName evidence="2">Uncharacterized protein</fullName>
    </submittedName>
</protein>
<feature type="transmembrane region" description="Helical" evidence="1">
    <location>
        <begin position="391"/>
        <end position="416"/>
    </location>
</feature>